<sequence length="170" mass="19580">MSGEEVRCPCWNLQVLALAEYKEFYWDPSIDSEVKIQWRRKATRRYNDFISGLKKEGKRPKYIPEETWESWMSIWKNPKVIEKSKINSRNRCGGENAVAKRTHTGGSITIGEHRKRLAIKNDRDPTPSEIHLHVHTHGHDGKSFVGERARIVHVLAPFGDISSKGNGDFL</sequence>
<gene>
    <name evidence="1" type="ORF">KY290_023161</name>
</gene>
<dbReference type="InterPro" id="IPR004252">
    <property type="entry name" value="Probable_transposase_24"/>
</dbReference>
<accession>A0ABQ7V8I0</accession>
<evidence type="ECO:0000313" key="2">
    <source>
        <dbReference type="Proteomes" id="UP000826656"/>
    </source>
</evidence>
<dbReference type="EMBL" id="JAIVGD010000015">
    <property type="protein sequence ID" value="KAH0759668.1"/>
    <property type="molecule type" value="Genomic_DNA"/>
</dbReference>
<keyword evidence="2" id="KW-1185">Reference proteome</keyword>
<name>A0ABQ7V8I0_SOLTU</name>
<proteinExistence type="predicted"/>
<reference evidence="1 2" key="1">
    <citation type="journal article" date="2021" name="bioRxiv">
        <title>Chromosome-scale and haplotype-resolved genome assembly of a tetraploid potato cultivar.</title>
        <authorList>
            <person name="Sun H."/>
            <person name="Jiao W.-B."/>
            <person name="Krause K."/>
            <person name="Campoy J.A."/>
            <person name="Goel M."/>
            <person name="Folz-Donahue K."/>
            <person name="Kukat C."/>
            <person name="Huettel B."/>
            <person name="Schneeberger K."/>
        </authorList>
    </citation>
    <scope>NUCLEOTIDE SEQUENCE [LARGE SCALE GENOMIC DNA]</scope>
    <source>
        <strain evidence="1">SolTubOtavaFocal</strain>
        <tissue evidence="1">Leaves</tissue>
    </source>
</reference>
<dbReference type="Pfam" id="PF03004">
    <property type="entry name" value="Transposase_24"/>
    <property type="match status" value="1"/>
</dbReference>
<evidence type="ECO:0000313" key="1">
    <source>
        <dbReference type="EMBL" id="KAH0759668.1"/>
    </source>
</evidence>
<protein>
    <submittedName>
        <fullName evidence="1">Uncharacterized protein</fullName>
    </submittedName>
</protein>
<organism evidence="1 2">
    <name type="scientific">Solanum tuberosum</name>
    <name type="common">Potato</name>
    <dbReference type="NCBI Taxonomy" id="4113"/>
    <lineage>
        <taxon>Eukaryota</taxon>
        <taxon>Viridiplantae</taxon>
        <taxon>Streptophyta</taxon>
        <taxon>Embryophyta</taxon>
        <taxon>Tracheophyta</taxon>
        <taxon>Spermatophyta</taxon>
        <taxon>Magnoliopsida</taxon>
        <taxon>eudicotyledons</taxon>
        <taxon>Gunneridae</taxon>
        <taxon>Pentapetalae</taxon>
        <taxon>asterids</taxon>
        <taxon>lamiids</taxon>
        <taxon>Solanales</taxon>
        <taxon>Solanaceae</taxon>
        <taxon>Solanoideae</taxon>
        <taxon>Solaneae</taxon>
        <taxon>Solanum</taxon>
    </lineage>
</organism>
<comment type="caution">
    <text evidence="1">The sequence shown here is derived from an EMBL/GenBank/DDBJ whole genome shotgun (WGS) entry which is preliminary data.</text>
</comment>
<dbReference type="Proteomes" id="UP000826656">
    <property type="component" value="Unassembled WGS sequence"/>
</dbReference>